<dbReference type="SUPFAM" id="SSF53613">
    <property type="entry name" value="Ribokinase-like"/>
    <property type="match status" value="1"/>
</dbReference>
<dbReference type="Gene3D" id="3.40.1190.20">
    <property type="match status" value="1"/>
</dbReference>
<dbReference type="Pfam" id="PF00294">
    <property type="entry name" value="PfkB"/>
    <property type="match status" value="1"/>
</dbReference>
<evidence type="ECO:0000313" key="5">
    <source>
        <dbReference type="Proteomes" id="UP000034739"/>
    </source>
</evidence>
<protein>
    <submittedName>
        <fullName evidence="4">Sugar kinase, ribokinase family</fullName>
    </submittedName>
</protein>
<proteinExistence type="predicted"/>
<accession>A0A0G1WWA1</accession>
<dbReference type="InterPro" id="IPR029056">
    <property type="entry name" value="Ribokinase-like"/>
</dbReference>
<reference evidence="4 5" key="1">
    <citation type="journal article" date="2015" name="Nature">
        <title>rRNA introns, odd ribosomes, and small enigmatic genomes across a large radiation of phyla.</title>
        <authorList>
            <person name="Brown C.T."/>
            <person name="Hug L.A."/>
            <person name="Thomas B.C."/>
            <person name="Sharon I."/>
            <person name="Castelle C.J."/>
            <person name="Singh A."/>
            <person name="Wilkins M.J."/>
            <person name="Williams K.H."/>
            <person name="Banfield J.F."/>
        </authorList>
    </citation>
    <scope>NUCLEOTIDE SEQUENCE [LARGE SCALE GENOMIC DNA]</scope>
</reference>
<feature type="domain" description="Carbohydrate kinase PfkB" evidence="3">
    <location>
        <begin position="29"/>
        <end position="290"/>
    </location>
</feature>
<dbReference type="InterPro" id="IPR011611">
    <property type="entry name" value="PfkB_dom"/>
</dbReference>
<organism evidence="4 5">
    <name type="scientific">Candidatus Gottesmanbacteria bacterium GW2011_GWA2_47_9</name>
    <dbReference type="NCBI Taxonomy" id="1618445"/>
    <lineage>
        <taxon>Bacteria</taxon>
        <taxon>Candidatus Gottesmaniibacteriota</taxon>
    </lineage>
</organism>
<keyword evidence="2 4" id="KW-0418">Kinase</keyword>
<dbReference type="PANTHER" id="PTHR10584:SF166">
    <property type="entry name" value="RIBOKINASE"/>
    <property type="match status" value="1"/>
</dbReference>
<gene>
    <name evidence="4" type="ORF">UY16_C0055G0010</name>
</gene>
<dbReference type="AlphaFoldDB" id="A0A0G1WWA1"/>
<dbReference type="PANTHER" id="PTHR10584">
    <property type="entry name" value="SUGAR KINASE"/>
    <property type="match status" value="1"/>
</dbReference>
<evidence type="ECO:0000256" key="2">
    <source>
        <dbReference type="ARBA" id="ARBA00022777"/>
    </source>
</evidence>
<evidence type="ECO:0000256" key="1">
    <source>
        <dbReference type="ARBA" id="ARBA00022679"/>
    </source>
</evidence>
<evidence type="ECO:0000259" key="3">
    <source>
        <dbReference type="Pfam" id="PF00294"/>
    </source>
</evidence>
<comment type="caution">
    <text evidence="4">The sequence shown here is derived from an EMBL/GenBank/DDBJ whole genome shotgun (WGS) entry which is preliminary data.</text>
</comment>
<dbReference type="EMBL" id="LCOY01000055">
    <property type="protein sequence ID" value="KKU86495.1"/>
    <property type="molecule type" value="Genomic_DNA"/>
</dbReference>
<name>A0A0G1WWA1_9BACT</name>
<keyword evidence="1" id="KW-0808">Transferase</keyword>
<dbReference type="GO" id="GO:0016301">
    <property type="term" value="F:kinase activity"/>
    <property type="evidence" value="ECO:0007669"/>
    <property type="project" value="UniProtKB-KW"/>
</dbReference>
<dbReference type="Proteomes" id="UP000034739">
    <property type="component" value="Unassembled WGS sequence"/>
</dbReference>
<evidence type="ECO:0000313" key="4">
    <source>
        <dbReference type="EMBL" id="KKU86495.1"/>
    </source>
</evidence>
<sequence>MCYYIIMSETRSEDKNKIDFLAIGDTVIAAVGNAANAAISAARLGLNTAIVTNLGEDRDGEDCMAEFKKNSVKTDFVKINPGHKTNYHYVLWYGAERTILIKHENYEYSLPDVGSPKWIYFSSVNEKAFPFHYKIADYLEAHPEINFAFQPGKFEIKLGYEKMERFYKRAQMFFCNVEEAEKILDMESIGERHRNPKDLIKGLLQRIHDLGPKTVVITDGPNGAYAYDGKDFLFLPIYPDPKPPYSRTGAGDAFSSTTVAATALGKGLPEALAWAGINSMAVVQKVGANVGLLSQEKIAEYLKNAPENYKATKI</sequence>